<dbReference type="GO" id="GO:0043190">
    <property type="term" value="C:ATP-binding cassette (ABC) transporter complex"/>
    <property type="evidence" value="ECO:0007669"/>
    <property type="project" value="InterPro"/>
</dbReference>
<dbReference type="GO" id="GO:0055085">
    <property type="term" value="P:transmembrane transport"/>
    <property type="evidence" value="ECO:0007669"/>
    <property type="project" value="InterPro"/>
</dbReference>
<feature type="transmembrane region" description="Helical" evidence="7">
    <location>
        <begin position="216"/>
        <end position="237"/>
    </location>
</feature>
<dbReference type="AlphaFoldDB" id="A0A0S3QT19"/>
<dbReference type="OrthoDB" id="9798540at2"/>
<feature type="transmembrane region" description="Helical" evidence="7">
    <location>
        <begin position="118"/>
        <end position="144"/>
    </location>
</feature>
<feature type="transmembrane region" description="Helical" evidence="7">
    <location>
        <begin position="6"/>
        <end position="28"/>
    </location>
</feature>
<keyword evidence="4 7" id="KW-1133">Transmembrane helix</keyword>
<organism evidence="8 9">
    <name type="scientific">Thermosulfidibacter takaii (strain DSM 17441 / JCM 13301 / NBRC 103674 / ABI70S6)</name>
    <dbReference type="NCBI Taxonomy" id="1298851"/>
    <lineage>
        <taxon>Bacteria</taxon>
        <taxon>Pseudomonadati</taxon>
        <taxon>Thermosulfidibacterota</taxon>
        <taxon>Thermosulfidibacteria</taxon>
        <taxon>Thermosulfidibacterales</taxon>
        <taxon>Thermosulfidibacteraceae</taxon>
    </lineage>
</organism>
<evidence type="ECO:0000313" key="8">
    <source>
        <dbReference type="EMBL" id="BAT71476.1"/>
    </source>
</evidence>
<dbReference type="SUPFAM" id="SSF81345">
    <property type="entry name" value="ABC transporter involved in vitamin B12 uptake, BtuC"/>
    <property type="match status" value="1"/>
</dbReference>
<keyword evidence="5 7" id="KW-0472">Membrane</keyword>
<feature type="transmembrane region" description="Helical" evidence="7">
    <location>
        <begin position="35"/>
        <end position="55"/>
    </location>
</feature>
<feature type="transmembrane region" description="Helical" evidence="7">
    <location>
        <begin position="243"/>
        <end position="260"/>
    </location>
</feature>
<sequence>MPYFSEIVIIPLACALILGLVLSIYSFFVVVKRWAFLSVGVSHAAFGGVALGYILGVSPQISALFFALVAAILITFIKRRGSIPEDVGIGVIFSTFMAIGVILFSLNKTYVSDVFSYLFGNMLTIGVYDLVVALALLLITLVFFRKFKRELFLIIVDEELAYTCGVNASFVYYLLVTLFTVSVVIAIKLLGVILVSSLTVIPATVALFFSSRLSAILLISALVSIGTTLVGTGVALFTNLPPGATTALVAGTVFFITLFLRKS</sequence>
<dbReference type="EMBL" id="AP013035">
    <property type="protein sequence ID" value="BAT71476.1"/>
    <property type="molecule type" value="Genomic_DNA"/>
</dbReference>
<dbReference type="Pfam" id="PF00950">
    <property type="entry name" value="ABC-3"/>
    <property type="match status" value="1"/>
</dbReference>
<reference evidence="9" key="1">
    <citation type="journal article" date="2018" name="Science">
        <title>A primordial and reversible TCA cycle in a facultatively chemolithoautotrophic thermophile.</title>
        <authorList>
            <person name="Nunoura T."/>
            <person name="Chikaraishi Y."/>
            <person name="Izaki R."/>
            <person name="Suwa T."/>
            <person name="Sato T."/>
            <person name="Harada T."/>
            <person name="Mori K."/>
            <person name="Kato Y."/>
            <person name="Miyazaki M."/>
            <person name="Shimamura S."/>
            <person name="Yanagawa K."/>
            <person name="Shuto A."/>
            <person name="Ohkouchi N."/>
            <person name="Fujita N."/>
            <person name="Takaki Y."/>
            <person name="Atomi H."/>
            <person name="Takai K."/>
        </authorList>
    </citation>
    <scope>NUCLEOTIDE SEQUENCE [LARGE SCALE GENOMIC DNA]</scope>
    <source>
        <strain evidence="9">DSM 17441 / JCM 13301 / NBRC 103674 / ABI70S6</strain>
    </source>
</reference>
<evidence type="ECO:0000256" key="3">
    <source>
        <dbReference type="ARBA" id="ARBA00022692"/>
    </source>
</evidence>
<dbReference type="PANTHER" id="PTHR30477:SF0">
    <property type="entry name" value="METAL TRANSPORT SYSTEM MEMBRANE PROTEIN TM_0125-RELATED"/>
    <property type="match status" value="1"/>
</dbReference>
<gene>
    <name evidence="8" type="primary">znuB</name>
    <name evidence="8" type="ORF">TST_0670</name>
</gene>
<keyword evidence="3 6" id="KW-0812">Transmembrane</keyword>
<feature type="transmembrane region" description="Helical" evidence="7">
    <location>
        <begin position="61"/>
        <end position="77"/>
    </location>
</feature>
<evidence type="ECO:0000256" key="4">
    <source>
        <dbReference type="ARBA" id="ARBA00022989"/>
    </source>
</evidence>
<keyword evidence="6" id="KW-0813">Transport</keyword>
<comment type="subcellular location">
    <subcellularLocation>
        <location evidence="6">Cell membrane</location>
        <topology evidence="6">Multi-pass membrane protein</topology>
    </subcellularLocation>
    <subcellularLocation>
        <location evidence="1">Membrane</location>
        <topology evidence="1">Multi-pass membrane protein</topology>
    </subcellularLocation>
</comment>
<dbReference type="InterPro" id="IPR001626">
    <property type="entry name" value="ABC_TroCD"/>
</dbReference>
<name>A0A0S3QT19_THET7</name>
<feature type="transmembrane region" description="Helical" evidence="7">
    <location>
        <begin position="89"/>
        <end position="106"/>
    </location>
</feature>
<evidence type="ECO:0000256" key="1">
    <source>
        <dbReference type="ARBA" id="ARBA00004141"/>
    </source>
</evidence>
<dbReference type="STRING" id="1298851.TST_0670"/>
<protein>
    <submittedName>
        <fullName evidence="8">Zinc transport system permease</fullName>
    </submittedName>
</protein>
<feature type="transmembrane region" description="Helical" evidence="7">
    <location>
        <begin position="181"/>
        <end position="209"/>
    </location>
</feature>
<proteinExistence type="inferred from homology"/>
<evidence type="ECO:0000256" key="2">
    <source>
        <dbReference type="ARBA" id="ARBA00008034"/>
    </source>
</evidence>
<evidence type="ECO:0000313" key="9">
    <source>
        <dbReference type="Proteomes" id="UP000063234"/>
    </source>
</evidence>
<evidence type="ECO:0000256" key="6">
    <source>
        <dbReference type="RuleBase" id="RU003943"/>
    </source>
</evidence>
<evidence type="ECO:0000256" key="7">
    <source>
        <dbReference type="SAM" id="Phobius"/>
    </source>
</evidence>
<dbReference type="Gene3D" id="1.10.3470.10">
    <property type="entry name" value="ABC transporter involved in vitamin B12 uptake, BtuC"/>
    <property type="match status" value="1"/>
</dbReference>
<keyword evidence="9" id="KW-1185">Reference proteome</keyword>
<dbReference type="RefSeq" id="WP_068549470.1">
    <property type="nucleotide sequence ID" value="NZ_AP013035.1"/>
</dbReference>
<dbReference type="PANTHER" id="PTHR30477">
    <property type="entry name" value="ABC-TRANSPORTER METAL-BINDING PROTEIN"/>
    <property type="match status" value="1"/>
</dbReference>
<accession>A0A0S3QT19</accession>
<comment type="similarity">
    <text evidence="2 6">Belongs to the ABC-3 integral membrane protein family.</text>
</comment>
<dbReference type="KEGG" id="ttk:TST_0670"/>
<dbReference type="InterPro" id="IPR037294">
    <property type="entry name" value="ABC_BtuC-like"/>
</dbReference>
<evidence type="ECO:0000256" key="5">
    <source>
        <dbReference type="ARBA" id="ARBA00023136"/>
    </source>
</evidence>
<dbReference type="GO" id="GO:0010043">
    <property type="term" value="P:response to zinc ion"/>
    <property type="evidence" value="ECO:0007669"/>
    <property type="project" value="TreeGrafter"/>
</dbReference>
<dbReference type="Proteomes" id="UP000063234">
    <property type="component" value="Chromosome"/>
</dbReference>